<dbReference type="AlphaFoldDB" id="U1RFA6"/>
<evidence type="ECO:0000313" key="3">
    <source>
        <dbReference type="Proteomes" id="UP000016481"/>
    </source>
</evidence>
<comment type="caution">
    <text evidence="2">The sequence shown here is derived from an EMBL/GenBank/DDBJ whole genome shotgun (WGS) entry which is preliminary data.</text>
</comment>
<dbReference type="RefSeq" id="WP_021604713.1">
    <property type="nucleotide sequence ID" value="NZ_KE951506.1"/>
</dbReference>
<organism evidence="2 3">
    <name type="scientific">Actinomyces graevenitzii F0530</name>
    <dbReference type="NCBI Taxonomy" id="1321817"/>
    <lineage>
        <taxon>Bacteria</taxon>
        <taxon>Bacillati</taxon>
        <taxon>Actinomycetota</taxon>
        <taxon>Actinomycetes</taxon>
        <taxon>Actinomycetales</taxon>
        <taxon>Actinomycetaceae</taxon>
        <taxon>Actinomyces</taxon>
    </lineage>
</organism>
<protein>
    <submittedName>
        <fullName evidence="2">Uncharacterized protein</fullName>
    </submittedName>
</protein>
<name>U1RFA6_9ACTO</name>
<evidence type="ECO:0000256" key="1">
    <source>
        <dbReference type="SAM" id="MobiDB-lite"/>
    </source>
</evidence>
<feature type="region of interest" description="Disordered" evidence="1">
    <location>
        <begin position="30"/>
        <end position="58"/>
    </location>
</feature>
<accession>U1RFA6</accession>
<gene>
    <name evidence="2" type="ORF">HMPREF1978_00766</name>
</gene>
<dbReference type="HOGENOM" id="CLU_2968866_0_0_11"/>
<dbReference type="EMBL" id="AWSC01000023">
    <property type="protein sequence ID" value="ERH17172.1"/>
    <property type="molecule type" value="Genomic_DNA"/>
</dbReference>
<dbReference type="PATRIC" id="fig|1321817.3.peg.674"/>
<reference evidence="2 3" key="1">
    <citation type="submission" date="2013-08" db="EMBL/GenBank/DDBJ databases">
        <authorList>
            <person name="Weinstock G."/>
            <person name="Sodergren E."/>
            <person name="Wylie T."/>
            <person name="Fulton L."/>
            <person name="Fulton R."/>
            <person name="Fronick C."/>
            <person name="O'Laughlin M."/>
            <person name="Godfrey J."/>
            <person name="Miner T."/>
            <person name="Herter B."/>
            <person name="Appelbaum E."/>
            <person name="Cordes M."/>
            <person name="Lek S."/>
            <person name="Wollam A."/>
            <person name="Pepin K.H."/>
            <person name="Palsikar V.B."/>
            <person name="Mitreva M."/>
            <person name="Wilson R.K."/>
        </authorList>
    </citation>
    <scope>NUCLEOTIDE SEQUENCE [LARGE SCALE GENOMIC DNA]</scope>
    <source>
        <strain evidence="2 3">F0530</strain>
    </source>
</reference>
<proteinExistence type="predicted"/>
<sequence length="58" mass="5800">MRNFTSRFDDGAPAFAGIVFTAAVVASASADDGAPLPTPHSPRSLSAPPDSADATLLA</sequence>
<dbReference type="Proteomes" id="UP000016481">
    <property type="component" value="Unassembled WGS sequence"/>
</dbReference>
<evidence type="ECO:0000313" key="2">
    <source>
        <dbReference type="EMBL" id="ERH17172.1"/>
    </source>
</evidence>